<accession>A0A497E531</accession>
<evidence type="ECO:0000313" key="3">
    <source>
        <dbReference type="Proteomes" id="UP000279422"/>
    </source>
</evidence>
<dbReference type="SUPFAM" id="SSF111321">
    <property type="entry name" value="AF1104-like"/>
    <property type="match status" value="1"/>
</dbReference>
<sequence length="131" mass="14798">MKSSLECVPCYLKQVLSTIKEATKDEELQLAALQAAAEEIGKLSLKDSPAENSSYVLKAAQKVLMDDDPFSRKKLKYNRIALRMYPQLRRRIKRSKNPLYTAIKVALAGNIIDMGILPSFDLKKTLKEILN</sequence>
<dbReference type="InterPro" id="IPR036075">
    <property type="entry name" value="ARMT-1-like_metal-bd_sf"/>
</dbReference>
<feature type="domain" description="Damage-control phosphatase ARMT1-like metal-binding" evidence="1">
    <location>
        <begin position="6"/>
        <end position="122"/>
    </location>
</feature>
<proteinExistence type="predicted"/>
<dbReference type="InterPro" id="IPR002791">
    <property type="entry name" value="ARMT1-like_metal-bd"/>
</dbReference>
<name>A0A497E531_UNCAE</name>
<feature type="non-terminal residue" evidence="2">
    <location>
        <position position="131"/>
    </location>
</feature>
<evidence type="ECO:0000259" key="1">
    <source>
        <dbReference type="Pfam" id="PF01937"/>
    </source>
</evidence>
<evidence type="ECO:0000313" key="2">
    <source>
        <dbReference type="EMBL" id="RLE08888.1"/>
    </source>
</evidence>
<dbReference type="AlphaFoldDB" id="A0A497E531"/>
<gene>
    <name evidence="2" type="ORF">DRJ00_05535</name>
</gene>
<protein>
    <recommendedName>
        <fullName evidence="1">Damage-control phosphatase ARMT1-like metal-binding domain-containing protein</fullName>
    </recommendedName>
</protein>
<dbReference type="Proteomes" id="UP000279422">
    <property type="component" value="Unassembled WGS sequence"/>
</dbReference>
<comment type="caution">
    <text evidence="2">The sequence shown here is derived from an EMBL/GenBank/DDBJ whole genome shotgun (WGS) entry which is preliminary data.</text>
</comment>
<dbReference type="EMBL" id="QMPZ01000075">
    <property type="protein sequence ID" value="RLE08888.1"/>
    <property type="molecule type" value="Genomic_DNA"/>
</dbReference>
<organism evidence="2 3">
    <name type="scientific">Aerophobetes bacterium</name>
    <dbReference type="NCBI Taxonomy" id="2030807"/>
    <lineage>
        <taxon>Bacteria</taxon>
        <taxon>Candidatus Aerophobota</taxon>
    </lineage>
</organism>
<dbReference type="Pfam" id="PF01937">
    <property type="entry name" value="ARMT1-like_dom"/>
    <property type="match status" value="1"/>
</dbReference>
<dbReference type="Gene3D" id="1.10.285.20">
    <property type="entry name" value="Uncharacterised protein PF01937, DUF89, domain 2"/>
    <property type="match status" value="1"/>
</dbReference>
<reference evidence="2 3" key="1">
    <citation type="submission" date="2018-06" db="EMBL/GenBank/DDBJ databases">
        <title>Extensive metabolic versatility and redundancy in microbially diverse, dynamic hydrothermal sediments.</title>
        <authorList>
            <person name="Dombrowski N."/>
            <person name="Teske A."/>
            <person name="Baker B.J."/>
        </authorList>
    </citation>
    <scope>NUCLEOTIDE SEQUENCE [LARGE SCALE GENOMIC DNA]</scope>
    <source>
        <strain evidence="2">B47_G16</strain>
    </source>
</reference>